<feature type="region of interest" description="Disordered" evidence="1">
    <location>
        <begin position="423"/>
        <end position="451"/>
    </location>
</feature>
<dbReference type="Gene3D" id="3.40.50.1820">
    <property type="entry name" value="alpha/beta hydrolase"/>
    <property type="match status" value="1"/>
</dbReference>
<dbReference type="InterPro" id="IPR029058">
    <property type="entry name" value="AB_hydrolase_fold"/>
</dbReference>
<gene>
    <name evidence="3" type="ORF">ACFOUO_01175</name>
</gene>
<dbReference type="SUPFAM" id="SSF53474">
    <property type="entry name" value="alpha/beta-Hydrolases"/>
    <property type="match status" value="1"/>
</dbReference>
<dbReference type="EMBL" id="JBHSAP010000004">
    <property type="protein sequence ID" value="MFC4075417.1"/>
    <property type="molecule type" value="Genomic_DNA"/>
</dbReference>
<reference evidence="4" key="1">
    <citation type="journal article" date="2019" name="Int. J. Syst. Evol. Microbiol.">
        <title>The Global Catalogue of Microorganisms (GCM) 10K type strain sequencing project: providing services to taxonomists for standard genome sequencing and annotation.</title>
        <authorList>
            <consortium name="The Broad Institute Genomics Platform"/>
            <consortium name="The Broad Institute Genome Sequencing Center for Infectious Disease"/>
            <person name="Wu L."/>
            <person name="Ma J."/>
        </authorList>
    </citation>
    <scope>NUCLEOTIDE SEQUENCE [LARGE SCALE GENOMIC DNA]</scope>
    <source>
        <strain evidence="4">IBRC-M 10813</strain>
    </source>
</reference>
<accession>A0ABV8JF17</accession>
<evidence type="ECO:0000256" key="1">
    <source>
        <dbReference type="SAM" id="MobiDB-lite"/>
    </source>
</evidence>
<protein>
    <submittedName>
        <fullName evidence="3">Esterase/lipase family protein</fullName>
    </submittedName>
</protein>
<evidence type="ECO:0000256" key="2">
    <source>
        <dbReference type="SAM" id="SignalP"/>
    </source>
</evidence>
<proteinExistence type="predicted"/>
<dbReference type="PANTHER" id="PTHR37946:SF1">
    <property type="entry name" value="SLL1969 PROTEIN"/>
    <property type="match status" value="1"/>
</dbReference>
<comment type="caution">
    <text evidence="3">The sequence shown here is derived from an EMBL/GenBank/DDBJ whole genome shotgun (WGS) entry which is preliminary data.</text>
</comment>
<feature type="signal peptide" evidence="2">
    <location>
        <begin position="1"/>
        <end position="24"/>
    </location>
</feature>
<evidence type="ECO:0000313" key="3">
    <source>
        <dbReference type="EMBL" id="MFC4075417.1"/>
    </source>
</evidence>
<keyword evidence="4" id="KW-1185">Reference proteome</keyword>
<dbReference type="PANTHER" id="PTHR37946">
    <property type="entry name" value="SLL1969 PROTEIN"/>
    <property type="match status" value="1"/>
</dbReference>
<dbReference type="RefSeq" id="WP_380701314.1">
    <property type="nucleotide sequence ID" value="NZ_JBHSAP010000004.1"/>
</dbReference>
<feature type="chain" id="PRO_5045652596" evidence="2">
    <location>
        <begin position="25"/>
        <end position="532"/>
    </location>
</feature>
<evidence type="ECO:0000313" key="4">
    <source>
        <dbReference type="Proteomes" id="UP001595843"/>
    </source>
</evidence>
<sequence>MKKWLVLCLTFALLFSLTIPPTKTEAGSIFPIVIGKPGKPGTIYFGEPPENPDPEKPVVVFVQGLYNSASIWRIYNDMPIRTRNAGYETAFVELNDAGGTPKSNWDNGKMLADQLQKISDHFEGKKLVVVGYSKGGIDTQTALVHYGKYPLVSNVITLGSPHQGSPLADLAYSNWIRWLSSLLGTRNEAVYSLQTGYMNHFRSQTDSKDEIRQNTYLTLTGNSWGWFLSPTWYGGLYMGVASDGIVPVSSASLPYGKRLAVRKWHHLNIFKGGSTFDVFKDYLTTSRNIESSKPMVKGPEKFVAKEPAASPMNSDSFIRGGEQSGAKSEAFSVENGVKSITVDWMSERKLDSVEVTEPSGRTRTVKVKAVQDKTVFKGAWHHLVQVDTPQPGQWKVNTSTSQKTAYALLVKYDTNKLQQLHLKQKGNQPRWKLVNGSSDSKRQKSGANRPTISKVKTRLQVNFIPEKGNKGKQRVLKVQSSKQTTSNDIQIPDKGPGVYNMTLDVKGVDAKGMPFTRTIVESVYMDGEGKVY</sequence>
<name>A0ABV8JF17_9BACL</name>
<organism evidence="3 4">
    <name type="scientific">Salinithrix halophila</name>
    <dbReference type="NCBI Taxonomy" id="1485204"/>
    <lineage>
        <taxon>Bacteria</taxon>
        <taxon>Bacillati</taxon>
        <taxon>Bacillota</taxon>
        <taxon>Bacilli</taxon>
        <taxon>Bacillales</taxon>
        <taxon>Thermoactinomycetaceae</taxon>
        <taxon>Salinithrix</taxon>
    </lineage>
</organism>
<keyword evidence="2" id="KW-0732">Signal</keyword>
<dbReference type="Proteomes" id="UP001595843">
    <property type="component" value="Unassembled WGS sequence"/>
</dbReference>